<organism evidence="2 3">
    <name type="scientific">Sordaria brevicollis</name>
    <dbReference type="NCBI Taxonomy" id="83679"/>
    <lineage>
        <taxon>Eukaryota</taxon>
        <taxon>Fungi</taxon>
        <taxon>Dikarya</taxon>
        <taxon>Ascomycota</taxon>
        <taxon>Pezizomycotina</taxon>
        <taxon>Sordariomycetes</taxon>
        <taxon>Sordariomycetidae</taxon>
        <taxon>Sordariales</taxon>
        <taxon>Sordariaceae</taxon>
        <taxon>Sordaria</taxon>
    </lineage>
</organism>
<evidence type="ECO:0000313" key="2">
    <source>
        <dbReference type="EMBL" id="KAK3391331.1"/>
    </source>
</evidence>
<feature type="compositionally biased region" description="Polar residues" evidence="1">
    <location>
        <begin position="17"/>
        <end position="38"/>
    </location>
</feature>
<accession>A0AAE0P0W9</accession>
<proteinExistence type="predicted"/>
<feature type="region of interest" description="Disordered" evidence="1">
    <location>
        <begin position="1"/>
        <end position="43"/>
    </location>
</feature>
<gene>
    <name evidence="2" type="ORF">B0T20DRAFT_489387</name>
</gene>
<evidence type="ECO:0000256" key="1">
    <source>
        <dbReference type="SAM" id="MobiDB-lite"/>
    </source>
</evidence>
<protein>
    <submittedName>
        <fullName evidence="2">Uncharacterized protein</fullName>
    </submittedName>
</protein>
<sequence length="206" mass="22030">MDMGPKPAEKAKKQQVKLRTSARTAITNPPQTPGNDSQAPPAPPVVVEMDRALRVTELNEKLAGLTIDGDDFMAWFKVNFVKHIYPSPRRICVERLVLAGGKSMEKESQEEALDVCSAAPGTQVPHRDLQGLGCLDPQGPSMRAPPPHSAGGNTYNKLGPVARKRIKEKTAARQVASGINTLHGKAVDDAAAATLDTEGCLRPLAP</sequence>
<reference evidence="2" key="2">
    <citation type="submission" date="2023-07" db="EMBL/GenBank/DDBJ databases">
        <authorList>
            <consortium name="Lawrence Berkeley National Laboratory"/>
            <person name="Haridas S."/>
            <person name="Hensen N."/>
            <person name="Bonometti L."/>
            <person name="Westerberg I."/>
            <person name="Brannstrom I.O."/>
            <person name="Guillou S."/>
            <person name="Cros-Aarteil S."/>
            <person name="Calhoun S."/>
            <person name="Kuo A."/>
            <person name="Mondo S."/>
            <person name="Pangilinan J."/>
            <person name="Riley R."/>
            <person name="LaButti K."/>
            <person name="Andreopoulos B."/>
            <person name="Lipzen A."/>
            <person name="Chen C."/>
            <person name="Yanf M."/>
            <person name="Daum C."/>
            <person name="Ng V."/>
            <person name="Clum A."/>
            <person name="Steindorff A."/>
            <person name="Ohm R."/>
            <person name="Martin F."/>
            <person name="Silar P."/>
            <person name="Natvig D."/>
            <person name="Lalanne C."/>
            <person name="Gautier V."/>
            <person name="Ament-velasquez S.L."/>
            <person name="Kruys A."/>
            <person name="Hutchinson M.I."/>
            <person name="Powell A.J."/>
            <person name="Barry K."/>
            <person name="Miller A.N."/>
            <person name="Grigoriev I.V."/>
            <person name="Debuchy R."/>
            <person name="Gladieux P."/>
            <person name="Thoren M.H."/>
            <person name="Johannesson H."/>
        </authorList>
    </citation>
    <scope>NUCLEOTIDE SEQUENCE</scope>
    <source>
        <strain evidence="2">FGSC 1904</strain>
    </source>
</reference>
<reference evidence="2" key="1">
    <citation type="journal article" date="2023" name="Mol. Phylogenet. Evol.">
        <title>Genome-scale phylogeny and comparative genomics of the fungal order Sordariales.</title>
        <authorList>
            <person name="Hensen N."/>
            <person name="Bonometti L."/>
            <person name="Westerberg I."/>
            <person name="Brannstrom I.O."/>
            <person name="Guillou S."/>
            <person name="Cros-Aarteil S."/>
            <person name="Calhoun S."/>
            <person name="Haridas S."/>
            <person name="Kuo A."/>
            <person name="Mondo S."/>
            <person name="Pangilinan J."/>
            <person name="Riley R."/>
            <person name="LaButti K."/>
            <person name="Andreopoulos B."/>
            <person name="Lipzen A."/>
            <person name="Chen C."/>
            <person name="Yan M."/>
            <person name="Daum C."/>
            <person name="Ng V."/>
            <person name="Clum A."/>
            <person name="Steindorff A."/>
            <person name="Ohm R.A."/>
            <person name="Martin F."/>
            <person name="Silar P."/>
            <person name="Natvig D.O."/>
            <person name="Lalanne C."/>
            <person name="Gautier V."/>
            <person name="Ament-Velasquez S.L."/>
            <person name="Kruys A."/>
            <person name="Hutchinson M.I."/>
            <person name="Powell A.J."/>
            <person name="Barry K."/>
            <person name="Miller A.N."/>
            <person name="Grigoriev I.V."/>
            <person name="Debuchy R."/>
            <person name="Gladieux P."/>
            <person name="Hiltunen Thoren M."/>
            <person name="Johannesson H."/>
        </authorList>
    </citation>
    <scope>NUCLEOTIDE SEQUENCE</scope>
    <source>
        <strain evidence="2">FGSC 1904</strain>
    </source>
</reference>
<name>A0AAE0P0W9_SORBR</name>
<feature type="region of interest" description="Disordered" evidence="1">
    <location>
        <begin position="133"/>
        <end position="158"/>
    </location>
</feature>
<dbReference type="EMBL" id="JAUTDP010000013">
    <property type="protein sequence ID" value="KAK3391331.1"/>
    <property type="molecule type" value="Genomic_DNA"/>
</dbReference>
<comment type="caution">
    <text evidence="2">The sequence shown here is derived from an EMBL/GenBank/DDBJ whole genome shotgun (WGS) entry which is preliminary data.</text>
</comment>
<keyword evidence="3" id="KW-1185">Reference proteome</keyword>
<evidence type="ECO:0000313" key="3">
    <source>
        <dbReference type="Proteomes" id="UP001281003"/>
    </source>
</evidence>
<dbReference type="AlphaFoldDB" id="A0AAE0P0W9"/>
<dbReference type="Proteomes" id="UP001281003">
    <property type="component" value="Unassembled WGS sequence"/>
</dbReference>